<organism evidence="2 3">
    <name type="scientific">Portunus trituberculatus</name>
    <name type="common">Swimming crab</name>
    <name type="synonym">Neptunus trituberculatus</name>
    <dbReference type="NCBI Taxonomy" id="210409"/>
    <lineage>
        <taxon>Eukaryota</taxon>
        <taxon>Metazoa</taxon>
        <taxon>Ecdysozoa</taxon>
        <taxon>Arthropoda</taxon>
        <taxon>Crustacea</taxon>
        <taxon>Multicrustacea</taxon>
        <taxon>Malacostraca</taxon>
        <taxon>Eumalacostraca</taxon>
        <taxon>Eucarida</taxon>
        <taxon>Decapoda</taxon>
        <taxon>Pleocyemata</taxon>
        <taxon>Brachyura</taxon>
        <taxon>Eubrachyura</taxon>
        <taxon>Portunoidea</taxon>
        <taxon>Portunidae</taxon>
        <taxon>Portuninae</taxon>
        <taxon>Portunus</taxon>
    </lineage>
</organism>
<evidence type="ECO:0000256" key="1">
    <source>
        <dbReference type="SAM" id="MobiDB-lite"/>
    </source>
</evidence>
<keyword evidence="3" id="KW-1185">Reference proteome</keyword>
<dbReference type="EMBL" id="VSRR010089057">
    <property type="protein sequence ID" value="MPC91808.1"/>
    <property type="molecule type" value="Genomic_DNA"/>
</dbReference>
<protein>
    <submittedName>
        <fullName evidence="2">Uncharacterized protein</fullName>
    </submittedName>
</protein>
<dbReference type="OrthoDB" id="377733at2759"/>
<proteinExistence type="predicted"/>
<dbReference type="Proteomes" id="UP000324222">
    <property type="component" value="Unassembled WGS sequence"/>
</dbReference>
<evidence type="ECO:0000313" key="2">
    <source>
        <dbReference type="EMBL" id="MPC91808.1"/>
    </source>
</evidence>
<feature type="compositionally biased region" description="Basic and acidic residues" evidence="1">
    <location>
        <begin position="38"/>
        <end position="48"/>
    </location>
</feature>
<sequence length="73" mass="8177">MVSIYESFVNQYEEVVTFLETLALCHTVQVAFPAGEGRQNEAEAEKWPEGQNVKPEYHASSTDEKALVEACAR</sequence>
<feature type="region of interest" description="Disordered" evidence="1">
    <location>
        <begin position="37"/>
        <end position="64"/>
    </location>
</feature>
<feature type="compositionally biased region" description="Basic and acidic residues" evidence="1">
    <location>
        <begin position="55"/>
        <end position="64"/>
    </location>
</feature>
<accession>A0A5B7JFT0</accession>
<comment type="caution">
    <text evidence="2">The sequence shown here is derived from an EMBL/GenBank/DDBJ whole genome shotgun (WGS) entry which is preliminary data.</text>
</comment>
<dbReference type="AlphaFoldDB" id="A0A5B7JFT0"/>
<gene>
    <name evidence="2" type="ORF">E2C01_086868</name>
</gene>
<evidence type="ECO:0000313" key="3">
    <source>
        <dbReference type="Proteomes" id="UP000324222"/>
    </source>
</evidence>
<name>A0A5B7JFT0_PORTR</name>
<reference evidence="2 3" key="1">
    <citation type="submission" date="2019-05" db="EMBL/GenBank/DDBJ databases">
        <title>Another draft genome of Portunus trituberculatus and its Hox gene families provides insights of decapod evolution.</title>
        <authorList>
            <person name="Jeong J.-H."/>
            <person name="Song I."/>
            <person name="Kim S."/>
            <person name="Choi T."/>
            <person name="Kim D."/>
            <person name="Ryu S."/>
            <person name="Kim W."/>
        </authorList>
    </citation>
    <scope>NUCLEOTIDE SEQUENCE [LARGE SCALE GENOMIC DNA]</scope>
    <source>
        <tissue evidence="2">Muscle</tissue>
    </source>
</reference>